<evidence type="ECO:0000313" key="2">
    <source>
        <dbReference type="EMBL" id="KLU80952.1"/>
    </source>
</evidence>
<proteinExistence type="predicted"/>
<reference evidence="3" key="4">
    <citation type="journal article" date="2015" name="G3 (Bethesda)">
        <title>Genome sequences of three phytopathogenic species of the Magnaporthaceae family of fungi.</title>
        <authorList>
            <person name="Okagaki L.H."/>
            <person name="Nunes C.C."/>
            <person name="Sailsbery J."/>
            <person name="Clay B."/>
            <person name="Brown D."/>
            <person name="John T."/>
            <person name="Oh Y."/>
            <person name="Young N."/>
            <person name="Fitzgerald M."/>
            <person name="Haas B.J."/>
            <person name="Zeng Q."/>
            <person name="Young S."/>
            <person name="Adiconis X."/>
            <person name="Fan L."/>
            <person name="Levin J.Z."/>
            <person name="Mitchell T.K."/>
            <person name="Okubara P.A."/>
            <person name="Farman M.L."/>
            <person name="Kohn L.M."/>
            <person name="Birren B."/>
            <person name="Ma L.-J."/>
            <person name="Dean R.A."/>
        </authorList>
    </citation>
    <scope>NUCLEOTIDE SEQUENCE</scope>
    <source>
        <strain evidence="3">ATCC 64411 / 73-15</strain>
    </source>
</reference>
<dbReference type="EnsemblFungi" id="MAPG_00048T0">
    <property type="protein sequence ID" value="MAPG_00048T0"/>
    <property type="gene ID" value="MAPG_00048"/>
</dbReference>
<reference evidence="3" key="5">
    <citation type="submission" date="2015-06" db="UniProtKB">
        <authorList>
            <consortium name="EnsemblFungi"/>
        </authorList>
    </citation>
    <scope>IDENTIFICATION</scope>
    <source>
        <strain evidence="3">ATCC 64411</strain>
    </source>
</reference>
<dbReference type="EMBL" id="GL876966">
    <property type="protein sequence ID" value="KLU80952.1"/>
    <property type="molecule type" value="Genomic_DNA"/>
</dbReference>
<feature type="chain" id="PRO_5009385084" description="Secreted protein" evidence="1">
    <location>
        <begin position="19"/>
        <end position="114"/>
    </location>
</feature>
<evidence type="ECO:0000313" key="3">
    <source>
        <dbReference type="EnsemblFungi" id="MAPG_00048T0"/>
    </source>
</evidence>
<reference evidence="2" key="2">
    <citation type="submission" date="2010-05" db="EMBL/GenBank/DDBJ databases">
        <title>The Genome Sequence of Magnaporthe poae strain ATCC 64411.</title>
        <authorList>
            <consortium name="The Broad Institute Genome Sequencing Platform"/>
            <consortium name="Broad Institute Genome Sequencing Center for Infectious Disease"/>
            <person name="Ma L.-J."/>
            <person name="Dead R."/>
            <person name="Young S."/>
            <person name="Zeng Q."/>
            <person name="Koehrsen M."/>
            <person name="Alvarado L."/>
            <person name="Berlin A."/>
            <person name="Chapman S.B."/>
            <person name="Chen Z."/>
            <person name="Freedman E."/>
            <person name="Gellesch M."/>
            <person name="Goldberg J."/>
            <person name="Griggs A."/>
            <person name="Gujja S."/>
            <person name="Heilman E.R."/>
            <person name="Heiman D."/>
            <person name="Hepburn T."/>
            <person name="Howarth C."/>
            <person name="Jen D."/>
            <person name="Larson L."/>
            <person name="Mehta T."/>
            <person name="Neiman D."/>
            <person name="Pearson M."/>
            <person name="Roberts A."/>
            <person name="Saif S."/>
            <person name="Shea T."/>
            <person name="Shenoy N."/>
            <person name="Sisk P."/>
            <person name="Stolte C."/>
            <person name="Sykes S."/>
            <person name="Walk T."/>
            <person name="White J."/>
            <person name="Yandava C."/>
            <person name="Haas B."/>
            <person name="Nusbaum C."/>
            <person name="Birren B."/>
        </authorList>
    </citation>
    <scope>NUCLEOTIDE SEQUENCE</scope>
    <source>
        <strain evidence="2">ATCC 64411</strain>
    </source>
</reference>
<dbReference type="VEuPathDB" id="FungiDB:MAPG_00048"/>
<reference evidence="2" key="3">
    <citation type="submission" date="2011-03" db="EMBL/GenBank/DDBJ databases">
        <title>Annotation of Magnaporthe poae ATCC 64411.</title>
        <authorList>
            <person name="Ma L.-J."/>
            <person name="Dead R."/>
            <person name="Young S.K."/>
            <person name="Zeng Q."/>
            <person name="Gargeya S."/>
            <person name="Fitzgerald M."/>
            <person name="Haas B."/>
            <person name="Abouelleil A."/>
            <person name="Alvarado L."/>
            <person name="Arachchi H.M."/>
            <person name="Berlin A."/>
            <person name="Brown A."/>
            <person name="Chapman S.B."/>
            <person name="Chen Z."/>
            <person name="Dunbar C."/>
            <person name="Freedman E."/>
            <person name="Gearin G."/>
            <person name="Gellesch M."/>
            <person name="Goldberg J."/>
            <person name="Griggs A."/>
            <person name="Gujja S."/>
            <person name="Heiman D."/>
            <person name="Howarth C."/>
            <person name="Larson L."/>
            <person name="Lui A."/>
            <person name="MacDonald P.J.P."/>
            <person name="Mehta T."/>
            <person name="Montmayeur A."/>
            <person name="Murphy C."/>
            <person name="Neiman D."/>
            <person name="Pearson M."/>
            <person name="Priest M."/>
            <person name="Roberts A."/>
            <person name="Saif S."/>
            <person name="Shea T."/>
            <person name="Shenoy N."/>
            <person name="Sisk P."/>
            <person name="Stolte C."/>
            <person name="Sykes S."/>
            <person name="Yandava C."/>
            <person name="Wortman J."/>
            <person name="Nusbaum C."/>
            <person name="Birren B."/>
        </authorList>
    </citation>
    <scope>NUCLEOTIDE SEQUENCE</scope>
    <source>
        <strain evidence="2">ATCC 64411</strain>
    </source>
</reference>
<gene>
    <name evidence="2" type="ORF">MAPG_00048</name>
</gene>
<dbReference type="Proteomes" id="UP000011715">
    <property type="component" value="Unassembled WGS sequence"/>
</dbReference>
<sequence length="114" mass="12924">MRRSVAAAIAALAASCSADRMEAVVSCSGEICKKWGTFTTDHLSWRMDPSDGCRATDVPFMEGICIDWFEQRAHFRFSHQARRCLKISSKDEDYRPCDMSECTSTVWSEVPCTW</sequence>
<dbReference type="OrthoDB" id="4860686at2759"/>
<protein>
    <recommendedName>
        <fullName evidence="5">Secreted protein</fullName>
    </recommendedName>
</protein>
<reference evidence="4" key="1">
    <citation type="submission" date="2010-05" db="EMBL/GenBank/DDBJ databases">
        <title>The genome sequence of Magnaporthe poae strain ATCC 64411.</title>
        <authorList>
            <person name="Ma L.-J."/>
            <person name="Dead R."/>
            <person name="Young S."/>
            <person name="Zeng Q."/>
            <person name="Koehrsen M."/>
            <person name="Alvarado L."/>
            <person name="Berlin A."/>
            <person name="Chapman S.B."/>
            <person name="Chen Z."/>
            <person name="Freedman E."/>
            <person name="Gellesch M."/>
            <person name="Goldberg J."/>
            <person name="Griggs A."/>
            <person name="Gujja S."/>
            <person name="Heilman E.R."/>
            <person name="Heiman D."/>
            <person name="Hepburn T."/>
            <person name="Howarth C."/>
            <person name="Jen D."/>
            <person name="Larson L."/>
            <person name="Mehta T."/>
            <person name="Neiman D."/>
            <person name="Pearson M."/>
            <person name="Roberts A."/>
            <person name="Saif S."/>
            <person name="Shea T."/>
            <person name="Shenoy N."/>
            <person name="Sisk P."/>
            <person name="Stolte C."/>
            <person name="Sykes S."/>
            <person name="Walk T."/>
            <person name="White J."/>
            <person name="Yandava C."/>
            <person name="Haas B."/>
            <person name="Nusbaum C."/>
            <person name="Birren B."/>
        </authorList>
    </citation>
    <scope>NUCLEOTIDE SEQUENCE [LARGE SCALE GENOMIC DNA]</scope>
    <source>
        <strain evidence="4">ATCC 64411 / 73-15</strain>
    </source>
</reference>
<dbReference type="EMBL" id="ADBL01000011">
    <property type="status" value="NOT_ANNOTATED_CDS"/>
    <property type="molecule type" value="Genomic_DNA"/>
</dbReference>
<accession>A0A0C4DJY8</accession>
<organism evidence="3 4">
    <name type="scientific">Magnaporthiopsis poae (strain ATCC 64411 / 73-15)</name>
    <name type="common">Kentucky bluegrass fungus</name>
    <name type="synonym">Magnaporthe poae</name>
    <dbReference type="NCBI Taxonomy" id="644358"/>
    <lineage>
        <taxon>Eukaryota</taxon>
        <taxon>Fungi</taxon>
        <taxon>Dikarya</taxon>
        <taxon>Ascomycota</taxon>
        <taxon>Pezizomycotina</taxon>
        <taxon>Sordariomycetes</taxon>
        <taxon>Sordariomycetidae</taxon>
        <taxon>Magnaporthales</taxon>
        <taxon>Magnaporthaceae</taxon>
        <taxon>Magnaporthiopsis</taxon>
    </lineage>
</organism>
<name>A0A0C4DJY8_MAGP6</name>
<evidence type="ECO:0000313" key="4">
    <source>
        <dbReference type="Proteomes" id="UP000011715"/>
    </source>
</evidence>
<dbReference type="OMA" id="ISCHWRE"/>
<dbReference type="eggNOG" id="ENOG502T5TQ">
    <property type="taxonomic scope" value="Eukaryota"/>
</dbReference>
<keyword evidence="1" id="KW-0732">Signal</keyword>
<keyword evidence="4" id="KW-1185">Reference proteome</keyword>
<evidence type="ECO:0008006" key="5">
    <source>
        <dbReference type="Google" id="ProtNLM"/>
    </source>
</evidence>
<dbReference type="PROSITE" id="PS51257">
    <property type="entry name" value="PROKAR_LIPOPROTEIN"/>
    <property type="match status" value="1"/>
</dbReference>
<feature type="signal peptide" evidence="1">
    <location>
        <begin position="1"/>
        <end position="18"/>
    </location>
</feature>
<evidence type="ECO:0000256" key="1">
    <source>
        <dbReference type="SAM" id="SignalP"/>
    </source>
</evidence>
<dbReference type="AlphaFoldDB" id="A0A0C4DJY8"/>